<dbReference type="Proteomes" id="UP000031465">
    <property type="component" value="Unassembled WGS sequence"/>
</dbReference>
<gene>
    <name evidence="1" type="ORF">DB44_FF00200</name>
</gene>
<evidence type="ECO:0000313" key="1">
    <source>
        <dbReference type="EMBL" id="KIC70939.1"/>
    </source>
</evidence>
<comment type="caution">
    <text evidence="1">The sequence shown here is derived from an EMBL/GenBank/DDBJ whole genome shotgun (WGS) entry which is preliminary data.</text>
</comment>
<sequence length="82" mass="9284">MVAFAKGKLEHVSMASMESYLFKYDFAQTSSLQDEYKKGAVHTNSFVKSFTEGREIVDLFGKTIHGFRVGSLSIYQNYKETG</sequence>
<organism evidence="1 2">
    <name type="scientific">Candidatus Protochlamydia amoebophila</name>
    <dbReference type="NCBI Taxonomy" id="362787"/>
    <lineage>
        <taxon>Bacteria</taxon>
        <taxon>Pseudomonadati</taxon>
        <taxon>Chlamydiota</taxon>
        <taxon>Chlamydiia</taxon>
        <taxon>Parachlamydiales</taxon>
        <taxon>Parachlamydiaceae</taxon>
        <taxon>Candidatus Protochlamydia</taxon>
    </lineage>
</organism>
<proteinExistence type="predicted"/>
<dbReference type="AlphaFoldDB" id="A0A0C1GZC5"/>
<dbReference type="EMBL" id="JSAN01000128">
    <property type="protein sequence ID" value="KIC70939.1"/>
    <property type="molecule type" value="Genomic_DNA"/>
</dbReference>
<protein>
    <submittedName>
        <fullName evidence="1">Uncharacterized protein</fullName>
    </submittedName>
</protein>
<name>A0A0C1GZC5_9BACT</name>
<reference evidence="1 2" key="1">
    <citation type="journal article" date="2014" name="Mol. Biol. Evol.">
        <title>Massive expansion of Ubiquitination-related gene families within the Chlamydiae.</title>
        <authorList>
            <person name="Domman D."/>
            <person name="Collingro A."/>
            <person name="Lagkouvardos I."/>
            <person name="Gehre L."/>
            <person name="Weinmaier T."/>
            <person name="Rattei T."/>
            <person name="Subtil A."/>
            <person name="Horn M."/>
        </authorList>
    </citation>
    <scope>NUCLEOTIDE SEQUENCE [LARGE SCALE GENOMIC DNA]</scope>
    <source>
        <strain evidence="1 2">EI2</strain>
    </source>
</reference>
<evidence type="ECO:0000313" key="2">
    <source>
        <dbReference type="Proteomes" id="UP000031465"/>
    </source>
</evidence>
<accession>A0A0C1GZC5</accession>